<sequence length="112" mass="12109">MLAARRRATTLIQGVSTVDDSAQLYALVSGMTGEEDGDVFLEAMPAVDALLKLDEMSLEEFSSALKAYDSAEVVIVRPDEEINSSPLSNEAILEDTKRVLYAQSGSSILRNP</sequence>
<organism evidence="1 2">
    <name type="scientific">Plasmopara halstedii</name>
    <name type="common">Downy mildew of sunflower</name>
    <dbReference type="NCBI Taxonomy" id="4781"/>
    <lineage>
        <taxon>Eukaryota</taxon>
        <taxon>Sar</taxon>
        <taxon>Stramenopiles</taxon>
        <taxon>Oomycota</taxon>
        <taxon>Peronosporomycetes</taxon>
        <taxon>Peronosporales</taxon>
        <taxon>Peronosporaceae</taxon>
        <taxon>Plasmopara</taxon>
    </lineage>
</organism>
<dbReference type="GeneID" id="36404383"/>
<keyword evidence="1" id="KW-0808">Transferase</keyword>
<dbReference type="GO" id="GO:0003964">
    <property type="term" value="F:RNA-directed DNA polymerase activity"/>
    <property type="evidence" value="ECO:0007669"/>
    <property type="project" value="UniProtKB-KW"/>
</dbReference>
<accession>A0A0P1AF83</accession>
<name>A0A0P1AF83_PLAHL</name>
<proteinExistence type="predicted"/>
<dbReference type="STRING" id="4781.A0A0P1AF83"/>
<protein>
    <submittedName>
        <fullName evidence="1">Reverse transcriptase</fullName>
    </submittedName>
</protein>
<dbReference type="OMA" id="SHQYWET"/>
<keyword evidence="2" id="KW-1185">Reference proteome</keyword>
<keyword evidence="1" id="KW-0548">Nucleotidyltransferase</keyword>
<dbReference type="Proteomes" id="UP000054928">
    <property type="component" value="Unassembled WGS sequence"/>
</dbReference>
<dbReference type="EMBL" id="CCYD01000409">
    <property type="protein sequence ID" value="CEG39277.1"/>
    <property type="molecule type" value="Genomic_DNA"/>
</dbReference>
<evidence type="ECO:0000313" key="1">
    <source>
        <dbReference type="EMBL" id="CEG39277.1"/>
    </source>
</evidence>
<keyword evidence="1" id="KW-0695">RNA-directed DNA polymerase</keyword>
<dbReference type="AlphaFoldDB" id="A0A0P1AF83"/>
<evidence type="ECO:0000313" key="2">
    <source>
        <dbReference type="Proteomes" id="UP000054928"/>
    </source>
</evidence>
<reference evidence="2" key="1">
    <citation type="submission" date="2014-09" db="EMBL/GenBank/DDBJ databases">
        <authorList>
            <person name="Sharma Rahul"/>
            <person name="Thines Marco"/>
        </authorList>
    </citation>
    <scope>NUCLEOTIDE SEQUENCE [LARGE SCALE GENOMIC DNA]</scope>
</reference>
<dbReference type="RefSeq" id="XP_024575646.1">
    <property type="nucleotide sequence ID" value="XM_024724807.1"/>
</dbReference>
<dbReference type="OrthoDB" id="109021at2759"/>